<gene>
    <name evidence="1" type="ORF">SS1G_11158</name>
</gene>
<proteinExistence type="predicted"/>
<reference evidence="2" key="1">
    <citation type="journal article" date="2011" name="PLoS Genet.">
        <title>Genomic analysis of the necrotrophic fungal pathogens Sclerotinia sclerotiorum and Botrytis cinerea.</title>
        <authorList>
            <person name="Amselem J."/>
            <person name="Cuomo C.A."/>
            <person name="van Kan J.A."/>
            <person name="Viaud M."/>
            <person name="Benito E.P."/>
            <person name="Couloux A."/>
            <person name="Coutinho P.M."/>
            <person name="de Vries R.P."/>
            <person name="Dyer P.S."/>
            <person name="Fillinger S."/>
            <person name="Fournier E."/>
            <person name="Gout L."/>
            <person name="Hahn M."/>
            <person name="Kohn L."/>
            <person name="Lapalu N."/>
            <person name="Plummer K.M."/>
            <person name="Pradier J.M."/>
            <person name="Quevillon E."/>
            <person name="Sharon A."/>
            <person name="Simon A."/>
            <person name="ten Have A."/>
            <person name="Tudzynski B."/>
            <person name="Tudzynski P."/>
            <person name="Wincker P."/>
            <person name="Andrew M."/>
            <person name="Anthouard V."/>
            <person name="Beever R.E."/>
            <person name="Beffa R."/>
            <person name="Benoit I."/>
            <person name="Bouzid O."/>
            <person name="Brault B."/>
            <person name="Chen Z."/>
            <person name="Choquer M."/>
            <person name="Collemare J."/>
            <person name="Cotton P."/>
            <person name="Danchin E.G."/>
            <person name="Da Silva C."/>
            <person name="Gautier A."/>
            <person name="Giraud C."/>
            <person name="Giraud T."/>
            <person name="Gonzalez C."/>
            <person name="Grossetete S."/>
            <person name="Guldener U."/>
            <person name="Henrissat B."/>
            <person name="Howlett B.J."/>
            <person name="Kodira C."/>
            <person name="Kretschmer M."/>
            <person name="Lappartient A."/>
            <person name="Leroch M."/>
            <person name="Levis C."/>
            <person name="Mauceli E."/>
            <person name="Neuveglise C."/>
            <person name="Oeser B."/>
            <person name="Pearson M."/>
            <person name="Poulain J."/>
            <person name="Poussereau N."/>
            <person name="Quesneville H."/>
            <person name="Rascle C."/>
            <person name="Schumacher J."/>
            <person name="Segurens B."/>
            <person name="Sexton A."/>
            <person name="Silva E."/>
            <person name="Sirven C."/>
            <person name="Soanes D.M."/>
            <person name="Talbot N.J."/>
            <person name="Templeton M."/>
            <person name="Yandava C."/>
            <person name="Yarden O."/>
            <person name="Zeng Q."/>
            <person name="Rollins J.A."/>
            <person name="Lebrun M.H."/>
            <person name="Dickman M."/>
        </authorList>
    </citation>
    <scope>NUCLEOTIDE SEQUENCE [LARGE SCALE GENOMIC DNA]</scope>
    <source>
        <strain evidence="2">ATCC 18683 / 1980 / Ss-1</strain>
    </source>
</reference>
<dbReference type="GeneID" id="5484164"/>
<dbReference type="Proteomes" id="UP000001312">
    <property type="component" value="Unassembled WGS sequence"/>
</dbReference>
<evidence type="ECO:0000313" key="1">
    <source>
        <dbReference type="EMBL" id="EDN95281.1"/>
    </source>
</evidence>
<evidence type="ECO:0000313" key="2">
    <source>
        <dbReference type="Proteomes" id="UP000001312"/>
    </source>
</evidence>
<dbReference type="RefSeq" id="XP_001587916.1">
    <property type="nucleotide sequence ID" value="XM_001587866.1"/>
</dbReference>
<sequence length="96" mass="10656">MAKSQDHSPNVGPLHLHLHLHLGVRFIGLISMHISARREQSSAPIKLMTGTIFRSPGPRVYHNANACNTPSCREELLNTTYTRINTAAITNPTLEM</sequence>
<protein>
    <submittedName>
        <fullName evidence="1">Uncharacterized protein</fullName>
    </submittedName>
</protein>
<accession>A7F0N9</accession>
<dbReference type="HOGENOM" id="CLU_2361018_0_0_1"/>
<dbReference type="InParanoid" id="A7F0N9"/>
<keyword evidence="2" id="KW-1185">Reference proteome</keyword>
<dbReference type="AlphaFoldDB" id="A7F0N9"/>
<dbReference type="KEGG" id="ssl:SS1G_11158"/>
<organism evidence="1 2">
    <name type="scientific">Sclerotinia sclerotiorum (strain ATCC 18683 / 1980 / Ss-1)</name>
    <name type="common">White mold</name>
    <name type="synonym">Whetzelinia sclerotiorum</name>
    <dbReference type="NCBI Taxonomy" id="665079"/>
    <lineage>
        <taxon>Eukaryota</taxon>
        <taxon>Fungi</taxon>
        <taxon>Dikarya</taxon>
        <taxon>Ascomycota</taxon>
        <taxon>Pezizomycotina</taxon>
        <taxon>Leotiomycetes</taxon>
        <taxon>Helotiales</taxon>
        <taxon>Sclerotiniaceae</taxon>
        <taxon>Sclerotinia</taxon>
    </lineage>
</organism>
<name>A7F0N9_SCLS1</name>
<dbReference type="EMBL" id="CH476637">
    <property type="protein sequence ID" value="EDN95281.1"/>
    <property type="molecule type" value="Genomic_DNA"/>
</dbReference>